<evidence type="ECO:0000259" key="6">
    <source>
        <dbReference type="PROSITE" id="PS50837"/>
    </source>
</evidence>
<reference evidence="7" key="1">
    <citation type="submission" date="2021-01" db="EMBL/GenBank/DDBJ databases">
        <authorList>
            <consortium name="Genoscope - CEA"/>
            <person name="William W."/>
        </authorList>
    </citation>
    <scope>NUCLEOTIDE SEQUENCE</scope>
</reference>
<keyword evidence="5" id="KW-1133">Transmembrane helix</keyword>
<dbReference type="PROSITE" id="PS00678">
    <property type="entry name" value="WD_REPEATS_1"/>
    <property type="match status" value="3"/>
</dbReference>
<dbReference type="OrthoDB" id="10431559at2759"/>
<feature type="repeat" description="WD" evidence="3">
    <location>
        <begin position="2032"/>
        <end position="2073"/>
    </location>
</feature>
<dbReference type="Proteomes" id="UP000689195">
    <property type="component" value="Unassembled WGS sequence"/>
</dbReference>
<dbReference type="InterPro" id="IPR007111">
    <property type="entry name" value="NACHT_NTPase"/>
</dbReference>
<evidence type="ECO:0000256" key="3">
    <source>
        <dbReference type="PROSITE-ProRule" id="PRU00221"/>
    </source>
</evidence>
<dbReference type="Pfam" id="PF05729">
    <property type="entry name" value="NACHT"/>
    <property type="match status" value="1"/>
</dbReference>
<keyword evidence="8" id="KW-1185">Reference proteome</keyword>
<feature type="repeat" description="WD" evidence="3">
    <location>
        <begin position="2326"/>
        <end position="2367"/>
    </location>
</feature>
<feature type="transmembrane region" description="Helical" evidence="5">
    <location>
        <begin position="132"/>
        <end position="151"/>
    </location>
</feature>
<feature type="repeat" description="WD" evidence="3">
    <location>
        <begin position="2200"/>
        <end position="2241"/>
    </location>
</feature>
<protein>
    <recommendedName>
        <fullName evidence="6">NACHT domain-containing protein</fullName>
    </recommendedName>
</protein>
<dbReference type="PANTHER" id="PTHR19848:SF8">
    <property type="entry name" value="F-BOX AND WD REPEAT DOMAIN CONTAINING 7"/>
    <property type="match status" value="1"/>
</dbReference>
<gene>
    <name evidence="7" type="ORF">PPENT_87.1.T0140004</name>
</gene>
<dbReference type="Pfam" id="PF00400">
    <property type="entry name" value="WD40"/>
    <property type="match status" value="14"/>
</dbReference>
<feature type="repeat" description="WD" evidence="3">
    <location>
        <begin position="2158"/>
        <end position="2199"/>
    </location>
</feature>
<keyword evidence="5" id="KW-0472">Membrane</keyword>
<dbReference type="PROSITE" id="PS50837">
    <property type="entry name" value="NACHT"/>
    <property type="match status" value="1"/>
</dbReference>
<keyword evidence="5" id="KW-0812">Transmembrane</keyword>
<evidence type="ECO:0000313" key="7">
    <source>
        <dbReference type="EMBL" id="CAD8144981.1"/>
    </source>
</evidence>
<feature type="repeat" description="WD" evidence="3">
    <location>
        <begin position="2074"/>
        <end position="2115"/>
    </location>
</feature>
<name>A0A8S1STS3_9CILI</name>
<feature type="repeat" description="WD" evidence="3">
    <location>
        <begin position="2452"/>
        <end position="2493"/>
    </location>
</feature>
<feature type="repeat" description="WD" evidence="3">
    <location>
        <begin position="2242"/>
        <end position="2283"/>
    </location>
</feature>
<feature type="repeat" description="WD" evidence="3">
    <location>
        <begin position="2284"/>
        <end position="2325"/>
    </location>
</feature>
<feature type="domain" description="NACHT" evidence="6">
    <location>
        <begin position="1250"/>
        <end position="1380"/>
    </location>
</feature>
<feature type="repeat" description="WD" evidence="3">
    <location>
        <begin position="2116"/>
        <end position="2157"/>
    </location>
</feature>
<dbReference type="InterPro" id="IPR019775">
    <property type="entry name" value="WD40_repeat_CS"/>
</dbReference>
<dbReference type="PANTHER" id="PTHR19848">
    <property type="entry name" value="WD40 REPEAT PROTEIN"/>
    <property type="match status" value="1"/>
</dbReference>
<accession>A0A8S1STS3</accession>
<dbReference type="EMBL" id="CAJJDO010000014">
    <property type="protein sequence ID" value="CAD8144981.1"/>
    <property type="molecule type" value="Genomic_DNA"/>
</dbReference>
<feature type="coiled-coil region" evidence="4">
    <location>
        <begin position="1137"/>
        <end position="1171"/>
    </location>
</feature>
<keyword evidence="2" id="KW-0677">Repeat</keyword>
<feature type="repeat" description="WD" evidence="3">
    <location>
        <begin position="2410"/>
        <end position="2451"/>
    </location>
</feature>
<organism evidence="7 8">
    <name type="scientific">Paramecium pentaurelia</name>
    <dbReference type="NCBI Taxonomy" id="43138"/>
    <lineage>
        <taxon>Eukaryota</taxon>
        <taxon>Sar</taxon>
        <taxon>Alveolata</taxon>
        <taxon>Ciliophora</taxon>
        <taxon>Intramacronucleata</taxon>
        <taxon>Oligohymenophorea</taxon>
        <taxon>Peniculida</taxon>
        <taxon>Parameciidae</taxon>
        <taxon>Paramecium</taxon>
    </lineage>
</organism>
<dbReference type="Pfam" id="PF00805">
    <property type="entry name" value="Pentapeptide"/>
    <property type="match status" value="1"/>
</dbReference>
<evidence type="ECO:0000256" key="2">
    <source>
        <dbReference type="ARBA" id="ARBA00022737"/>
    </source>
</evidence>
<feature type="repeat" description="WD" evidence="3">
    <location>
        <begin position="1948"/>
        <end position="1989"/>
    </location>
</feature>
<dbReference type="InterPro" id="IPR001646">
    <property type="entry name" value="5peptide_repeat"/>
</dbReference>
<dbReference type="CDD" id="cd00200">
    <property type="entry name" value="WD40"/>
    <property type="match status" value="3"/>
</dbReference>
<comment type="caution">
    <text evidence="7">The sequence shown here is derived from an EMBL/GenBank/DDBJ whole genome shotgun (WGS) entry which is preliminary data.</text>
</comment>
<sequence>MKSIKIKHEQTLSTKEGGFSLLRGGGCINNSIIHDIYSIDAKNSHNSQTPIGFTNYLIKFTNLLHDKAIQSKQDNSIYEIMTSIQWFMHNQEYFYLMCQNEKLALQHLDLLTLSLDKILKQAPIYLKTSGNMCLYILAICNTFLRVFYSLFIKKKSIQFKKEYIINLEKYIDEIQSILESDLLEVWKTGFEFELLMIKIVIDKLPNEYEQGQEILNSVAFEILISLISLQPSEGLIASIINGGKFLFNKIQNNFAKPIEKYNIYYFFESLKWSVIAQLKRHYSVLTIEKQLMDGYNNYIQSSNDWLIHYCWIKMISDLLTYRPLLQRDIIFSNLSLLEKKENWKKLFDAQQIKPLSYDTNIAKLVFFPKDQRNQLINNFHVDFYNYGINELREFQILLITQKNSSQLKLWSSYITYKSNNNTQSTNQQEESFEFLQIFSSLLEEYQKSKLKLSSIIQSISESLSHLKQEQYQNANLLQLYKNDLITKCQNLQVIIIESIYILNEIDFQLILALQRIQLLENYIEQTNKNQSLILISSISEELKQLYHSNFFILLIKIPKQLYEFQIALKTFENSVNNQQLQGQILDSIKNLTINELFFKIIECLKIIDQKVKRFQVEFENLILTDREMKLSEFILKDKFRNFIQQFDNFNFPVVIIEFIQNLLTLNFKDDKWKSNINQNILDNIENCQQILTFIILNQKLIKNIKEQINISQFNYEGVYNQKQDFEDMENVIGIINIIIEEQRNSVVSMINQTSNYQEGYQFQQLINLIANNQRTITSLNFDSQIKTNLLINMTSISSILIELQFNSHQQLEQVQEKLELIYSNLNLEVKKIDKCGQSKLQIQTSMKTKTEERLIFIDQYLQVLMNLQYFIQQLRDFQISIYQTNQLVSNQNNDQKQQLEVLIQSNFSILRSINQLCSQMEQLIQNKKLNKLALIDSEYLNQVDKIEYKFLFNCLNSLITYTQKKTFLDSIQNEYDETYISIISLFQKCQQSSFSKPIDDEENDCKVRECLFFYLITMQNFIQEGVVTQFCQQMIKQMWIQEKNQKVKQTLYNQELIELQKKLFSSDLSQFINYLKVEMKTKLDLLNSLEYQIHFEGDKAIQVSLQRQLHVSYQEFEEYLDKITEMTQKLDITLELLKENRKILLQVKQKIDQLQNVVDDIALDVRKLRGKQVNELLQIRKQLILQQKDIEELKSIYIELKVDHYDTKTGQKVEKNNVSWLMKRKVNDFSGKKLDVNQKNQKIDAYNYRDVLLIKGQAGAGKSTAAQKIEQFLWQNQNEFKQKWIPIYISLPTIKNPKFNLLEEVLESEFYNFDKIQTREFKELIKQKRINVVLILDSYDEMHFDFIQQNLYQTNRLKEQFKVSEDFPGQNLKIIITTRSEILATSNYQTWFYGEKIDTMIEIELIKFDIEQTEEYLKQHSILNLQTLIFNMYEFVMQFTGKQIDMQEFSQIWSLIYIMVKQDSSNFHGDNLLSSSCINEILKRLQQLEQFKYINQLQFIAFEKEMQKFWSAPKYLKQIQKTNLQSFLVTPFLIELLVHVLPRTQVDLEEIQQQFCKNYIQVKIAQQRSQRLIEDYKMKQFANSDQNMIQSEQEFKKQAQLILEQLLQQHFFNYYSLINQIEQVDFQTVKMNNQLFNLSCTDEIQSVIQAFQLKRLSVYDFYNLFIDQYHEKQILKLQEYGQIKDCESFKYDLMTYSEALALDMSIHQVTSIQYRIKGQLKLKNQIVSRGNENWADQYFDGYDGVQKYNSLLRRAALIIKKGNSYLFTHKSIQDFFVARFILCLIQNIKDYAKLEEQQLNNMNIQHLPNKNIINQCLWMDELNEGFKNLYLYQEQYMGVRNFVVEGIKKKEMTEKLLLVIKLTAIFPDHIRAGSNCAQLLNWFNKNLKFQDLQNIKLEYVNLYGTNFHGSDLRNSQFSHVNINRCNFIKSKLFNIKWQNTILSEKPMLLGHFGIVNSIVFSPDNSTLASCGNDKLVIIWNYKTGKQIRKLQGHKNNVNSVSFALDEIILASCGDDNRIILWQYLEGFILMQLEGHIGSVKQIAFSSDGNTFASCSDDGSILLWDYQVKQQKSILQGHSSCVNSIAFSIDGQTLASGSQDKSVILWNHESGNLVRSLEGHFDDVTTVAFAIDGISLASGSQDRIIIIWDYKQGRELRKLLAHQNGIESITFSQDGQLLASGSSDKTVLLWDFKSAKQIGQLEGHSDVVFSVAFSRDGSTLASCSRDTTIILWDCQASKQMEIVEGHTQSITAIQFSLDGLVIASASADKTIILWNKETGQINQKLDGHSGIVTSLAFSFDGLHLASGSYDKTIILWDIRTGVNIGRIGSHINLVTSLAFSSNGWALASGSYDKAVIVWDYKTRRIISKLEGHSSWVLTVAFSKNGIILASGSKDKTILIWDYRQKKQVGKLEGHLNSVNHIVFSPDEFYLASCSSDCVIIFWDYQTSKQVKKIGDHSNQINQIVFSIDGLTLASVSDDRSIILWDFQTGKLMQKIDGHIGIVTSIAYSPDGKILASGSQDKTIRLHFAHQQQKYLYSYSYPYSSRFEADDAIVNENSKIFNLSQDIIMSLFEQKGAINLKD</sequence>
<evidence type="ECO:0000256" key="5">
    <source>
        <dbReference type="SAM" id="Phobius"/>
    </source>
</evidence>
<feature type="repeat" description="WD" evidence="3">
    <location>
        <begin position="2368"/>
        <end position="2409"/>
    </location>
</feature>
<keyword evidence="4" id="KW-0175">Coiled coil</keyword>
<feature type="repeat" description="WD" evidence="3">
    <location>
        <begin position="1990"/>
        <end position="2022"/>
    </location>
</feature>
<evidence type="ECO:0000256" key="1">
    <source>
        <dbReference type="ARBA" id="ARBA00022574"/>
    </source>
</evidence>
<evidence type="ECO:0000313" key="8">
    <source>
        <dbReference type="Proteomes" id="UP000689195"/>
    </source>
</evidence>
<proteinExistence type="predicted"/>
<dbReference type="PROSITE" id="PS50294">
    <property type="entry name" value="WD_REPEATS_REGION"/>
    <property type="match status" value="14"/>
</dbReference>
<dbReference type="SMART" id="SM00320">
    <property type="entry name" value="WD40"/>
    <property type="match status" value="14"/>
</dbReference>
<dbReference type="PROSITE" id="PS50082">
    <property type="entry name" value="WD_REPEATS_2"/>
    <property type="match status" value="14"/>
</dbReference>
<evidence type="ECO:0000256" key="4">
    <source>
        <dbReference type="SAM" id="Coils"/>
    </source>
</evidence>
<dbReference type="InterPro" id="IPR001680">
    <property type="entry name" value="WD40_rpt"/>
</dbReference>
<feature type="repeat" description="WD" evidence="3">
    <location>
        <begin position="2494"/>
        <end position="2524"/>
    </location>
</feature>
<keyword evidence="1 3" id="KW-0853">WD repeat</keyword>